<dbReference type="InterPro" id="IPR052173">
    <property type="entry name" value="Beta-lactam_resp_regulator"/>
</dbReference>
<feature type="transmembrane region" description="Helical" evidence="5">
    <location>
        <begin position="179"/>
        <end position="202"/>
    </location>
</feature>
<protein>
    <recommendedName>
        <fullName evidence="5">Protein TonB</fullName>
    </recommendedName>
</protein>
<feature type="domain" description="TonB C-terminal" evidence="6">
    <location>
        <begin position="300"/>
        <end position="394"/>
    </location>
</feature>
<keyword evidence="5" id="KW-1003">Cell membrane</keyword>
<dbReference type="InterPro" id="IPR008756">
    <property type="entry name" value="Peptidase_M56"/>
</dbReference>
<comment type="caution">
    <text evidence="5">Lacks conserved residue(s) required for the propagation of feature annotation.</text>
</comment>
<feature type="transmembrane region" description="Helical" evidence="5">
    <location>
        <begin position="36"/>
        <end position="55"/>
    </location>
</feature>
<dbReference type="InterPro" id="IPR003538">
    <property type="entry name" value="TonB"/>
</dbReference>
<dbReference type="PRINTS" id="PR01374">
    <property type="entry name" value="TONBPROTEIN"/>
</dbReference>
<comment type="function">
    <text evidence="5">Interacts with outer membrane receptor proteins that carry out high-affinity binding and energy dependent uptake into the periplasmic space of specific substrates. It could act to transduce energy from the cytoplasmic membrane to specific energy-requiring processes in the outer membrane, resulting in the release into the periplasm of ligands bound by these outer membrane proteins.</text>
</comment>
<reference evidence="7 8" key="1">
    <citation type="submission" date="2023-07" db="EMBL/GenBank/DDBJ databases">
        <title>Sorghum-associated microbial communities from plants grown in Nebraska, USA.</title>
        <authorList>
            <person name="Schachtman D."/>
        </authorList>
    </citation>
    <scope>NUCLEOTIDE SEQUENCE [LARGE SCALE GENOMIC DNA]</scope>
    <source>
        <strain evidence="7 8">4138</strain>
    </source>
</reference>
<keyword evidence="5" id="KW-0735">Signal-anchor</keyword>
<name>A0ABU1VZ07_9GAMM</name>
<keyword evidence="5" id="KW-0653">Protein transport</keyword>
<dbReference type="PANTHER" id="PTHR34978:SF3">
    <property type="entry name" value="SLR0241 PROTEIN"/>
    <property type="match status" value="1"/>
</dbReference>
<dbReference type="Proteomes" id="UP001257909">
    <property type="component" value="Unassembled WGS sequence"/>
</dbReference>
<sequence length="403" mass="45071">MISLLLELLLPLSLVVLTLLVLRPYLLTRLGARTSYALWCLVPLLLLCFVLPLQLSSNSTSAVMQVYQVGLQQAEQQFSTGSLWLWLWLCGVLLFSIAVLRSQLQLHKEKAAAKSVDLKSVQLESDLPCLLSHKTQGPYISGLFKAEILLPTDFFQRFSPTQQQLIIQHELTHWRRGDLLCNLLALALLMLFWFNPLCWLAYRAYRHDQELACDALVLANACKADKIAYGKALLSNSEPTPVSWQGITTHYGDLKQMKQRLQQLQNQQGFSKTTLVAAVAAVLVAGLWLQQPAQAASATTAKNEPAPVMRVEPKYPVQAAQQQIEGYVQAKFDISAEGKVSNVRIVRSVPQATFDKVSITALEQWQYAATGHEHKDMLVRLEFAMDLLDANIERVGVIPTAKH</sequence>
<evidence type="ECO:0000256" key="1">
    <source>
        <dbReference type="ARBA" id="ARBA00004167"/>
    </source>
</evidence>
<dbReference type="Pfam" id="PF03544">
    <property type="entry name" value="TonB_C"/>
    <property type="match status" value="1"/>
</dbReference>
<dbReference type="InterPro" id="IPR037682">
    <property type="entry name" value="TonB_C"/>
</dbReference>
<comment type="similarity">
    <text evidence="5">Belongs to the TonB family.</text>
</comment>
<evidence type="ECO:0000256" key="2">
    <source>
        <dbReference type="ARBA" id="ARBA00022692"/>
    </source>
</evidence>
<dbReference type="PANTHER" id="PTHR34978">
    <property type="entry name" value="POSSIBLE SENSOR-TRANSDUCER PROTEIN BLAR"/>
    <property type="match status" value="1"/>
</dbReference>
<dbReference type="NCBIfam" id="TIGR01352">
    <property type="entry name" value="tonB_Cterm"/>
    <property type="match status" value="1"/>
</dbReference>
<comment type="caution">
    <text evidence="7">The sequence shown here is derived from an EMBL/GenBank/DDBJ whole genome shotgun (WGS) entry which is preliminary data.</text>
</comment>
<evidence type="ECO:0000256" key="4">
    <source>
        <dbReference type="ARBA" id="ARBA00023136"/>
    </source>
</evidence>
<comment type="subcellular location">
    <subcellularLocation>
        <location evidence="5">Cell inner membrane</location>
        <topology evidence="5">Single-pass membrane protein</topology>
        <orientation evidence="5">Periplasmic side</orientation>
    </subcellularLocation>
    <subcellularLocation>
        <location evidence="1">Membrane</location>
        <topology evidence="1">Single-pass membrane protein</topology>
    </subcellularLocation>
</comment>
<dbReference type="Gene3D" id="3.30.2420.10">
    <property type="entry name" value="TonB"/>
    <property type="match status" value="1"/>
</dbReference>
<keyword evidence="5" id="KW-0813">Transport</keyword>
<feature type="transmembrane region" description="Helical" evidence="5">
    <location>
        <begin position="83"/>
        <end position="100"/>
    </location>
</feature>
<keyword evidence="8" id="KW-1185">Reference proteome</keyword>
<keyword evidence="3 5" id="KW-1133">Transmembrane helix</keyword>
<dbReference type="RefSeq" id="WP_310276799.1">
    <property type="nucleotide sequence ID" value="NZ_JAVDWR010000004.1"/>
</dbReference>
<evidence type="ECO:0000313" key="8">
    <source>
        <dbReference type="Proteomes" id="UP001257909"/>
    </source>
</evidence>
<keyword evidence="2 5" id="KW-0812">Transmembrane</keyword>
<dbReference type="InterPro" id="IPR006260">
    <property type="entry name" value="TonB/TolA_C"/>
</dbReference>
<dbReference type="PROSITE" id="PS52015">
    <property type="entry name" value="TONB_CTD"/>
    <property type="match status" value="1"/>
</dbReference>
<accession>A0ABU1VZ07</accession>
<evidence type="ECO:0000256" key="5">
    <source>
        <dbReference type="RuleBase" id="RU362123"/>
    </source>
</evidence>
<organism evidence="7 8">
    <name type="scientific">Rheinheimera soli</name>
    <dbReference type="NCBI Taxonomy" id="443616"/>
    <lineage>
        <taxon>Bacteria</taxon>
        <taxon>Pseudomonadati</taxon>
        <taxon>Pseudomonadota</taxon>
        <taxon>Gammaproteobacteria</taxon>
        <taxon>Chromatiales</taxon>
        <taxon>Chromatiaceae</taxon>
        <taxon>Rheinheimera</taxon>
    </lineage>
</organism>
<feature type="transmembrane region" description="Helical" evidence="5">
    <location>
        <begin position="6"/>
        <end position="24"/>
    </location>
</feature>
<dbReference type="SUPFAM" id="SSF74653">
    <property type="entry name" value="TolA/TonB C-terminal domain"/>
    <property type="match status" value="1"/>
</dbReference>
<keyword evidence="4 5" id="KW-0472">Membrane</keyword>
<proteinExistence type="inferred from homology"/>
<evidence type="ECO:0000259" key="6">
    <source>
        <dbReference type="PROSITE" id="PS52015"/>
    </source>
</evidence>
<dbReference type="Pfam" id="PF05569">
    <property type="entry name" value="Peptidase_M56"/>
    <property type="match status" value="1"/>
</dbReference>
<gene>
    <name evidence="7" type="ORF">J2W69_001748</name>
</gene>
<evidence type="ECO:0000313" key="7">
    <source>
        <dbReference type="EMBL" id="MDR7120810.1"/>
    </source>
</evidence>
<dbReference type="CDD" id="cd07341">
    <property type="entry name" value="M56_BlaR1_MecR1_like"/>
    <property type="match status" value="1"/>
</dbReference>
<evidence type="ECO:0000256" key="3">
    <source>
        <dbReference type="ARBA" id="ARBA00022989"/>
    </source>
</evidence>
<keyword evidence="5" id="KW-0997">Cell inner membrane</keyword>
<dbReference type="EMBL" id="JAVDWR010000004">
    <property type="protein sequence ID" value="MDR7120810.1"/>
    <property type="molecule type" value="Genomic_DNA"/>
</dbReference>